<dbReference type="AlphaFoldDB" id="A0A2H0LTB2"/>
<sequence length="59" mass="6660">MPYVNVKVVGKLTRDQKEKISKDISDSLLKHAKKPADHTYIVFDEVAGENWAKGDKLFG</sequence>
<dbReference type="InterPro" id="IPR014347">
    <property type="entry name" value="Tautomerase/MIF_sf"/>
</dbReference>
<dbReference type="SUPFAM" id="SSF55331">
    <property type="entry name" value="Tautomerase/MIF"/>
    <property type="match status" value="1"/>
</dbReference>
<feature type="domain" description="4-oxalocrotonate tautomerase-like" evidence="3">
    <location>
        <begin position="2"/>
        <end position="58"/>
    </location>
</feature>
<dbReference type="PANTHER" id="PTHR35530:SF2">
    <property type="entry name" value="BSL4019 PROTEIN"/>
    <property type="match status" value="1"/>
</dbReference>
<dbReference type="Proteomes" id="UP000230859">
    <property type="component" value="Unassembled WGS sequence"/>
</dbReference>
<evidence type="ECO:0000256" key="1">
    <source>
        <dbReference type="ARBA" id="ARBA00006723"/>
    </source>
</evidence>
<name>A0A2H0LTB2_9BACT</name>
<gene>
    <name evidence="4" type="ORF">COV74_00105</name>
</gene>
<reference evidence="4 5" key="1">
    <citation type="submission" date="2017-09" db="EMBL/GenBank/DDBJ databases">
        <title>Depth-based differentiation of microbial function through sediment-hosted aquifers and enrichment of novel symbionts in the deep terrestrial subsurface.</title>
        <authorList>
            <person name="Probst A.J."/>
            <person name="Ladd B."/>
            <person name="Jarett J.K."/>
            <person name="Geller-Mcgrath D.E."/>
            <person name="Sieber C.M."/>
            <person name="Emerson J.B."/>
            <person name="Anantharaman K."/>
            <person name="Thomas B.C."/>
            <person name="Malmstrom R."/>
            <person name="Stieglmeier M."/>
            <person name="Klingl A."/>
            <person name="Woyke T."/>
            <person name="Ryan C.M."/>
            <person name="Banfield J.F."/>
        </authorList>
    </citation>
    <scope>NUCLEOTIDE SEQUENCE [LARGE SCALE GENOMIC DNA]</scope>
    <source>
        <strain evidence="4">CG11_big_fil_rev_8_21_14_0_20_45_26</strain>
    </source>
</reference>
<accession>A0A2H0LTB2</accession>
<dbReference type="GO" id="GO:0016853">
    <property type="term" value="F:isomerase activity"/>
    <property type="evidence" value="ECO:0007669"/>
    <property type="project" value="UniProtKB-KW"/>
</dbReference>
<dbReference type="EMBL" id="PCVY01000002">
    <property type="protein sequence ID" value="PIQ87597.1"/>
    <property type="molecule type" value="Genomic_DNA"/>
</dbReference>
<dbReference type="InterPro" id="IPR004370">
    <property type="entry name" value="4-OT-like_dom"/>
</dbReference>
<organism evidence="4 5">
    <name type="scientific">Candidatus Abzuiibacterium crystallinum</name>
    <dbReference type="NCBI Taxonomy" id="1974748"/>
    <lineage>
        <taxon>Bacteria</taxon>
        <taxon>Pseudomonadati</taxon>
        <taxon>Candidatus Omnitrophota</taxon>
        <taxon>Candidatus Abzuiibacterium</taxon>
    </lineage>
</organism>
<evidence type="ECO:0000256" key="2">
    <source>
        <dbReference type="ARBA" id="ARBA00023235"/>
    </source>
</evidence>
<comment type="caution">
    <text evidence="4">The sequence shown here is derived from an EMBL/GenBank/DDBJ whole genome shotgun (WGS) entry which is preliminary data.</text>
</comment>
<evidence type="ECO:0000259" key="3">
    <source>
        <dbReference type="Pfam" id="PF01361"/>
    </source>
</evidence>
<dbReference type="Pfam" id="PF01361">
    <property type="entry name" value="Tautomerase"/>
    <property type="match status" value="1"/>
</dbReference>
<protein>
    <submittedName>
        <fullName evidence="4">4-oxalocrotonate tautomerase</fullName>
    </submittedName>
</protein>
<proteinExistence type="inferred from homology"/>
<evidence type="ECO:0000313" key="5">
    <source>
        <dbReference type="Proteomes" id="UP000230859"/>
    </source>
</evidence>
<keyword evidence="2" id="KW-0413">Isomerase</keyword>
<dbReference type="Gene3D" id="3.30.429.10">
    <property type="entry name" value="Macrophage Migration Inhibitory Factor"/>
    <property type="match status" value="1"/>
</dbReference>
<comment type="similarity">
    <text evidence="1">Belongs to the 4-oxalocrotonate tautomerase family.</text>
</comment>
<dbReference type="PANTHER" id="PTHR35530">
    <property type="entry name" value="TAUTOMERASE-RELATED"/>
    <property type="match status" value="1"/>
</dbReference>
<evidence type="ECO:0000313" key="4">
    <source>
        <dbReference type="EMBL" id="PIQ87597.1"/>
    </source>
</evidence>